<feature type="transmembrane region" description="Helical" evidence="1">
    <location>
        <begin position="357"/>
        <end position="377"/>
    </location>
</feature>
<dbReference type="InterPro" id="IPR043728">
    <property type="entry name" value="DUF5671"/>
</dbReference>
<reference evidence="3 4" key="1">
    <citation type="submission" date="2024-09" db="EMBL/GenBank/DDBJ databases">
        <authorList>
            <person name="Salinas-Garcia M.A."/>
            <person name="Prieme A."/>
        </authorList>
    </citation>
    <scope>NUCLEOTIDE SEQUENCE [LARGE SCALE GENOMIC DNA]</scope>
    <source>
        <strain evidence="3 4">DSM 21081</strain>
    </source>
</reference>
<feature type="transmembrane region" description="Helical" evidence="1">
    <location>
        <begin position="94"/>
        <end position="117"/>
    </location>
</feature>
<feature type="transmembrane region" description="Helical" evidence="1">
    <location>
        <begin position="241"/>
        <end position="274"/>
    </location>
</feature>
<feature type="transmembrane region" description="Helical" evidence="1">
    <location>
        <begin position="431"/>
        <end position="450"/>
    </location>
</feature>
<dbReference type="EMBL" id="JBHDLJ010000004">
    <property type="protein sequence ID" value="MFB0834448.1"/>
    <property type="molecule type" value="Genomic_DNA"/>
</dbReference>
<keyword evidence="1" id="KW-0812">Transmembrane</keyword>
<feature type="transmembrane region" description="Helical" evidence="1">
    <location>
        <begin position="206"/>
        <end position="229"/>
    </location>
</feature>
<feature type="transmembrane region" description="Helical" evidence="1">
    <location>
        <begin position="160"/>
        <end position="186"/>
    </location>
</feature>
<dbReference type="Proteomes" id="UP001575652">
    <property type="component" value="Unassembled WGS sequence"/>
</dbReference>
<feature type="transmembrane region" description="Helical" evidence="1">
    <location>
        <begin position="129"/>
        <end position="148"/>
    </location>
</feature>
<dbReference type="RefSeq" id="WP_373971613.1">
    <property type="nucleotide sequence ID" value="NZ_JBHDLJ010000004.1"/>
</dbReference>
<keyword evidence="1" id="KW-1133">Transmembrane helix</keyword>
<dbReference type="Pfam" id="PF18920">
    <property type="entry name" value="DUF5671"/>
    <property type="match status" value="1"/>
</dbReference>
<evidence type="ECO:0000259" key="2">
    <source>
        <dbReference type="Pfam" id="PF18920"/>
    </source>
</evidence>
<name>A0ABV4UNC9_9MICC</name>
<sequence length="545" mass="56439">MSIDRTAGAPATSSPQSAVRRLVVFTLLFALVSIAANGLGALLARLLGEKPAFAGEDVSSLAMALAFTLIGGPLAALLWWLVWRRAGVPAERSALGWGLYVAAVYTVSLLMSATSLLMLGAQLARGEAFGWQSMLATGLVWGGVWAWHRWMWRHTRKGPTALATVPVVVGAVIGLVLGAANAIAVLNGVIDAAVREAGGAASVGDPWWTFTLGSLVWAAGGALIWWWHWFPEGGRRLRGGFADVALVVTGILAASFLALGGAGVVLFVLLRLAFDRTESLPVLLEPLAPGLAAGLVGALVWAYHRRAAAERDEATRQAARLVVSGVALAGAASGIGVVVNSLLALSAPPLAGADTRTLLLGGISSLVIGGPVWWLVWRPSAAAEPAGRRVYLVVVFGLSAVVALVTLLVIGFRLFEFLLDDVTGASLVERIRVPLGLLVATGLVAAYHFAVWRRDRTELAAGLPERPHAIGHVFLVADGDPAALRRAVGDATGARVTVWARADAAPAGPGPDPAGLADALSGVAGDRVLVVTGPDGRIDIIPLAP</sequence>
<keyword evidence="4" id="KW-1185">Reference proteome</keyword>
<protein>
    <submittedName>
        <fullName evidence="3">DUF5671 domain-containing protein</fullName>
    </submittedName>
</protein>
<comment type="caution">
    <text evidence="3">The sequence shown here is derived from an EMBL/GenBank/DDBJ whole genome shotgun (WGS) entry which is preliminary data.</text>
</comment>
<evidence type="ECO:0000313" key="3">
    <source>
        <dbReference type="EMBL" id="MFB0834448.1"/>
    </source>
</evidence>
<evidence type="ECO:0000256" key="1">
    <source>
        <dbReference type="SAM" id="Phobius"/>
    </source>
</evidence>
<feature type="domain" description="DUF5671" evidence="2">
    <location>
        <begin position="320"/>
        <end position="442"/>
    </location>
</feature>
<feature type="transmembrane region" description="Helical" evidence="1">
    <location>
        <begin position="325"/>
        <end position="345"/>
    </location>
</feature>
<feature type="transmembrane region" description="Helical" evidence="1">
    <location>
        <begin position="60"/>
        <end position="82"/>
    </location>
</feature>
<accession>A0ABV4UNC9</accession>
<feature type="transmembrane region" description="Helical" evidence="1">
    <location>
        <begin position="22"/>
        <end position="48"/>
    </location>
</feature>
<feature type="transmembrane region" description="Helical" evidence="1">
    <location>
        <begin position="389"/>
        <end position="411"/>
    </location>
</feature>
<evidence type="ECO:0000313" key="4">
    <source>
        <dbReference type="Proteomes" id="UP001575652"/>
    </source>
</evidence>
<keyword evidence="1" id="KW-0472">Membrane</keyword>
<feature type="transmembrane region" description="Helical" evidence="1">
    <location>
        <begin position="286"/>
        <end position="304"/>
    </location>
</feature>
<proteinExistence type="predicted"/>
<gene>
    <name evidence="3" type="ORF">ACETWP_07600</name>
</gene>
<organism evidence="3 4">
    <name type="scientific">Arthrobacter halodurans</name>
    <dbReference type="NCBI Taxonomy" id="516699"/>
    <lineage>
        <taxon>Bacteria</taxon>
        <taxon>Bacillati</taxon>
        <taxon>Actinomycetota</taxon>
        <taxon>Actinomycetes</taxon>
        <taxon>Micrococcales</taxon>
        <taxon>Micrococcaceae</taxon>
        <taxon>Arthrobacter</taxon>
    </lineage>
</organism>